<evidence type="ECO:0000259" key="5">
    <source>
        <dbReference type="PROSITE" id="PS51186"/>
    </source>
</evidence>
<dbReference type="Pfam" id="PF13527">
    <property type="entry name" value="Acetyltransf_9"/>
    <property type="match status" value="1"/>
</dbReference>
<evidence type="ECO:0000256" key="4">
    <source>
        <dbReference type="HAMAP-Rule" id="MF_01812"/>
    </source>
</evidence>
<dbReference type="Pfam" id="PF13530">
    <property type="entry name" value="SCP2_2"/>
    <property type="match status" value="1"/>
</dbReference>
<feature type="domain" description="N-acetyltransferase" evidence="5">
    <location>
        <begin position="1"/>
        <end position="150"/>
    </location>
</feature>
<dbReference type="InterPro" id="IPR041380">
    <property type="entry name" value="Acetyltransf_17"/>
</dbReference>
<dbReference type="NCBIfam" id="NF002367">
    <property type="entry name" value="PRK01346.1-4"/>
    <property type="match status" value="1"/>
</dbReference>
<dbReference type="InterPro" id="IPR016181">
    <property type="entry name" value="Acyl_CoA_acyltransferase"/>
</dbReference>
<dbReference type="EMBL" id="JAXAVX010000017">
    <property type="protein sequence ID" value="MDX8153627.1"/>
    <property type="molecule type" value="Genomic_DNA"/>
</dbReference>
<dbReference type="PROSITE" id="PS51186">
    <property type="entry name" value="GNAT"/>
    <property type="match status" value="1"/>
</dbReference>
<dbReference type="InterPro" id="IPR025559">
    <property type="entry name" value="Eis_dom"/>
</dbReference>
<accession>A0ABU4VP57</accession>
<dbReference type="CDD" id="cd04301">
    <property type="entry name" value="NAT_SF"/>
    <property type="match status" value="1"/>
</dbReference>
<feature type="active site" description="Proton donor" evidence="4">
    <location>
        <position position="123"/>
    </location>
</feature>
<dbReference type="GO" id="GO:0016746">
    <property type="term" value="F:acyltransferase activity"/>
    <property type="evidence" value="ECO:0007669"/>
    <property type="project" value="UniProtKB-KW"/>
</dbReference>
<name>A0ABU4VP57_9ACTN</name>
<dbReference type="SUPFAM" id="SSF55718">
    <property type="entry name" value="SCP-like"/>
    <property type="match status" value="1"/>
</dbReference>
<keyword evidence="3 4" id="KW-0012">Acyltransferase</keyword>
<proteinExistence type="inferred from homology"/>
<comment type="similarity">
    <text evidence="1 4">Belongs to the acetyltransferase Eis family.</text>
</comment>
<dbReference type="HAMAP" id="MF_01812">
    <property type="entry name" value="Eis"/>
    <property type="match status" value="1"/>
</dbReference>
<dbReference type="InterPro" id="IPR022902">
    <property type="entry name" value="NAcTrfase_Eis"/>
</dbReference>
<dbReference type="InterPro" id="IPR036527">
    <property type="entry name" value="SCP2_sterol-bd_dom_sf"/>
</dbReference>
<dbReference type="Gene3D" id="3.30.1050.10">
    <property type="entry name" value="SCP2 sterol-binding domain"/>
    <property type="match status" value="1"/>
</dbReference>
<keyword evidence="7" id="KW-1185">Reference proteome</keyword>
<comment type="subunit">
    <text evidence="4">Homohexamer; trimer of dimers.</text>
</comment>
<dbReference type="Gene3D" id="3.40.630.30">
    <property type="match status" value="2"/>
</dbReference>
<feature type="binding site" evidence="4">
    <location>
        <begin position="90"/>
        <end position="95"/>
    </location>
    <ligand>
        <name>acetyl-CoA</name>
        <dbReference type="ChEBI" id="CHEBI:57288"/>
    </ligand>
</feature>
<dbReference type="PANTHER" id="PTHR37817">
    <property type="entry name" value="N-ACETYLTRANSFERASE EIS"/>
    <property type="match status" value="1"/>
</dbReference>
<dbReference type="InterPro" id="IPR000182">
    <property type="entry name" value="GNAT_dom"/>
</dbReference>
<gene>
    <name evidence="6" type="ORF">SK069_18665</name>
</gene>
<evidence type="ECO:0000313" key="6">
    <source>
        <dbReference type="EMBL" id="MDX8153627.1"/>
    </source>
</evidence>
<evidence type="ECO:0000256" key="3">
    <source>
        <dbReference type="ARBA" id="ARBA00023315"/>
    </source>
</evidence>
<feature type="binding site" evidence="4">
    <location>
        <begin position="82"/>
        <end position="84"/>
    </location>
    <ligand>
        <name>acetyl-CoA</name>
        <dbReference type="ChEBI" id="CHEBI:57288"/>
    </ligand>
</feature>
<protein>
    <submittedName>
        <fullName evidence="6">GNAT family N-acetyltransferase</fullName>
        <ecNumber evidence="6">2.3.1.-</ecNumber>
    </submittedName>
</protein>
<dbReference type="SUPFAM" id="SSF55729">
    <property type="entry name" value="Acyl-CoA N-acyltransferases (Nat)"/>
    <property type="match status" value="1"/>
</dbReference>
<organism evidence="6 7">
    <name type="scientific">Patulibacter brassicae</name>
    <dbReference type="NCBI Taxonomy" id="1705717"/>
    <lineage>
        <taxon>Bacteria</taxon>
        <taxon>Bacillati</taxon>
        <taxon>Actinomycetota</taxon>
        <taxon>Thermoleophilia</taxon>
        <taxon>Solirubrobacterales</taxon>
        <taxon>Patulibacteraceae</taxon>
        <taxon>Patulibacter</taxon>
    </lineage>
</organism>
<comment type="caution">
    <text evidence="6">The sequence shown here is derived from an EMBL/GenBank/DDBJ whole genome shotgun (WGS) entry which is preliminary data.</text>
</comment>
<feature type="active site" description="Proton acceptor; via carboxylate" evidence="4">
    <location>
        <position position="407"/>
    </location>
</feature>
<feature type="binding site" evidence="4">
    <location>
        <begin position="118"/>
        <end position="119"/>
    </location>
    <ligand>
        <name>acetyl-CoA</name>
        <dbReference type="ChEBI" id="CHEBI:57288"/>
    </ligand>
</feature>
<dbReference type="Pfam" id="PF17668">
    <property type="entry name" value="Acetyltransf_17"/>
    <property type="match status" value="1"/>
</dbReference>
<evidence type="ECO:0000256" key="1">
    <source>
        <dbReference type="ARBA" id="ARBA00009213"/>
    </source>
</evidence>
<evidence type="ECO:0000256" key="2">
    <source>
        <dbReference type="ARBA" id="ARBA00022679"/>
    </source>
</evidence>
<keyword evidence="2 4" id="KW-0808">Transferase</keyword>
<dbReference type="EC" id="2.3.1.-" evidence="6"/>
<evidence type="ECO:0000313" key="7">
    <source>
        <dbReference type="Proteomes" id="UP001277761"/>
    </source>
</evidence>
<dbReference type="Proteomes" id="UP001277761">
    <property type="component" value="Unassembled WGS sequence"/>
</dbReference>
<reference evidence="6 7" key="1">
    <citation type="submission" date="2023-11" db="EMBL/GenBank/DDBJ databases">
        <authorList>
            <person name="Xu M."/>
            <person name="Jiang T."/>
        </authorList>
    </citation>
    <scope>NUCLEOTIDE SEQUENCE [LARGE SCALE GENOMIC DNA]</scope>
    <source>
        <strain evidence="6 7">SD</strain>
    </source>
</reference>
<sequence>MTSWSPRPAAADELDAMLDVCDVAFHRAQTPAARERSRSRVELDRTRIVVEDGAVVASSGAWTRTVSLPGGGTLPMAGITLVSVLPTHRRRGLLSAMMAAQIEDARDRGEPLAGLWASEGTIYGRFGFGPATATRRTAIARGAPLRTPPTAADGPIRLVATADAHPLLAPLHERARADRAGIVSRTAAWWRQRILLDEPPGGEHSALHVALHADGYAIYRVVAAGDTGPAAEPTEVVVQAAELVALTPGARRALLGFLTSIDLATRVELHERPVDDELALLVAAPQDLRVLHESDALWLRILDLPALVAARGWAADAALVVEIRSEDAALAGRWRLEVGPDGGAATRTAGAADVVLRDRDLASIALGGTSPIGLLAAGLAEERRVGATAALDPAARTPRAPWTIDVF</sequence>
<dbReference type="PANTHER" id="PTHR37817:SF1">
    <property type="entry name" value="N-ACETYLTRANSFERASE EIS"/>
    <property type="match status" value="1"/>
</dbReference>
<dbReference type="InterPro" id="IPR051554">
    <property type="entry name" value="Acetyltransferase_Eis"/>
</dbReference>
<dbReference type="RefSeq" id="WP_319955777.1">
    <property type="nucleotide sequence ID" value="NZ_JAXAVX010000017.1"/>
</dbReference>